<dbReference type="GO" id="GO:0005886">
    <property type="term" value="C:plasma membrane"/>
    <property type="evidence" value="ECO:0007669"/>
    <property type="project" value="TreeGrafter"/>
</dbReference>
<dbReference type="SMART" id="SM00192">
    <property type="entry name" value="LDLa"/>
    <property type="match status" value="3"/>
</dbReference>
<dbReference type="InterPro" id="IPR023415">
    <property type="entry name" value="LDLR_class-A_CS"/>
</dbReference>
<keyword evidence="7" id="KW-1015">Disulfide bond</keyword>
<dbReference type="AlphaFoldDB" id="A0A3R7NAP1"/>
<evidence type="ECO:0000256" key="2">
    <source>
        <dbReference type="ARBA" id="ARBA00004308"/>
    </source>
</evidence>
<evidence type="ECO:0000256" key="5">
    <source>
        <dbReference type="ARBA" id="ARBA00022989"/>
    </source>
</evidence>
<dbReference type="Pfam" id="PF00057">
    <property type="entry name" value="Ldl_recept_a"/>
    <property type="match status" value="1"/>
</dbReference>
<dbReference type="InterPro" id="IPR050685">
    <property type="entry name" value="LDLR"/>
</dbReference>
<evidence type="ECO:0000256" key="4">
    <source>
        <dbReference type="ARBA" id="ARBA00022737"/>
    </source>
</evidence>
<organism evidence="10 11">
    <name type="scientific">Penaeus vannamei</name>
    <name type="common">Whiteleg shrimp</name>
    <name type="synonym">Litopenaeus vannamei</name>
    <dbReference type="NCBI Taxonomy" id="6689"/>
    <lineage>
        <taxon>Eukaryota</taxon>
        <taxon>Metazoa</taxon>
        <taxon>Ecdysozoa</taxon>
        <taxon>Arthropoda</taxon>
        <taxon>Crustacea</taxon>
        <taxon>Multicrustacea</taxon>
        <taxon>Malacostraca</taxon>
        <taxon>Eumalacostraca</taxon>
        <taxon>Eucarida</taxon>
        <taxon>Decapoda</taxon>
        <taxon>Dendrobranchiata</taxon>
        <taxon>Penaeoidea</taxon>
        <taxon>Penaeidae</taxon>
        <taxon>Penaeus</taxon>
    </lineage>
</organism>
<dbReference type="GO" id="GO:0012505">
    <property type="term" value="C:endomembrane system"/>
    <property type="evidence" value="ECO:0007669"/>
    <property type="project" value="UniProtKB-SubCell"/>
</dbReference>
<dbReference type="PROSITE" id="PS01209">
    <property type="entry name" value="LDLRA_1"/>
    <property type="match status" value="1"/>
</dbReference>
<dbReference type="InterPro" id="IPR002172">
    <property type="entry name" value="LDrepeatLR_classA_rpt"/>
</dbReference>
<dbReference type="SUPFAM" id="SSF57424">
    <property type="entry name" value="LDL receptor-like module"/>
    <property type="match status" value="1"/>
</dbReference>
<evidence type="ECO:0000313" key="10">
    <source>
        <dbReference type="EMBL" id="ROT81972.1"/>
    </source>
</evidence>
<reference evidence="10 11" key="1">
    <citation type="submission" date="2018-04" db="EMBL/GenBank/DDBJ databases">
        <authorList>
            <person name="Zhang X."/>
            <person name="Yuan J."/>
            <person name="Li F."/>
            <person name="Xiang J."/>
        </authorList>
    </citation>
    <scope>NUCLEOTIDE SEQUENCE [LARGE SCALE GENOMIC DNA]</scope>
    <source>
        <tissue evidence="10">Muscle</tissue>
    </source>
</reference>
<evidence type="ECO:0000256" key="1">
    <source>
        <dbReference type="ARBA" id="ARBA00004167"/>
    </source>
</evidence>
<evidence type="ECO:0000256" key="8">
    <source>
        <dbReference type="PROSITE-ProRule" id="PRU00124"/>
    </source>
</evidence>
<dbReference type="Proteomes" id="UP000283509">
    <property type="component" value="Unassembled WGS sequence"/>
</dbReference>
<dbReference type="EMBL" id="QCYY01000901">
    <property type="protein sequence ID" value="ROT81972.1"/>
    <property type="molecule type" value="Genomic_DNA"/>
</dbReference>
<keyword evidence="11" id="KW-1185">Reference proteome</keyword>
<dbReference type="CDD" id="cd00112">
    <property type="entry name" value="LDLa"/>
    <property type="match status" value="1"/>
</dbReference>
<feature type="compositionally biased region" description="Pro residues" evidence="9">
    <location>
        <begin position="51"/>
        <end position="60"/>
    </location>
</feature>
<evidence type="ECO:0000256" key="6">
    <source>
        <dbReference type="ARBA" id="ARBA00023136"/>
    </source>
</evidence>
<dbReference type="OrthoDB" id="10055367at2759"/>
<dbReference type="GO" id="GO:0016192">
    <property type="term" value="P:vesicle-mediated transport"/>
    <property type="evidence" value="ECO:0007669"/>
    <property type="project" value="UniProtKB-ARBA"/>
</dbReference>
<comment type="subcellular location">
    <subcellularLocation>
        <location evidence="2">Endomembrane system</location>
    </subcellularLocation>
    <subcellularLocation>
        <location evidence="1">Membrane</location>
        <topology evidence="1">Single-pass membrane protein</topology>
    </subcellularLocation>
</comment>
<protein>
    <submittedName>
        <fullName evidence="10">Uncharacterized protein</fullName>
    </submittedName>
</protein>
<dbReference type="PANTHER" id="PTHR24270">
    <property type="entry name" value="LOW-DENSITY LIPOPROTEIN RECEPTOR-RELATED"/>
    <property type="match status" value="1"/>
</dbReference>
<sequence>MLPLRPRLSRQGADRTNSPVTTTRSASRAAKCATASRIASTTLTKTRPKLATPPPPPSLPPSRLLFGRARSVVFARLTPSQNSVILLESVPPPSLVENRVSRSRIKNVFEVSEFDSRPTCRSDDQGPRTCDDGTTYACFCDGVRECPRGEDEAECGASGCRQDQFSCDDDTQCIESSQVCDGVQDCFDNADEDPAKCFVTPARPTCRSDDQGPRTCDDGTTYACFCDGVRECPRGEDEAECGASGKYVPHSPPLLSPPPVFCVFPPLIPSFSLPSSAHLPFSVYSRPLFLPLASPPQPTSRFLSIPPLIPSFSLPSSAHLPFSVYSRPLFLPLASPPQPTSRFLSIPAPYSFPSPSSAPPVFCLFPPLIPSFSLPSSAHLPSPPQPHLPFSVYSRPLFLPLASPPQPTSRFLSISRPLFPFSLPPQPTSVFCLSRPLFLPLASPPQPTSRFLSIPAPLFLPLPPLLSPPPVFCLFPPLIPSFSLPSSAHLPFSVYSRPLFLPLASLPQLTSRYLSIPGPYSFL</sequence>
<dbReference type="STRING" id="6689.A0A3R7NAP1"/>
<dbReference type="PRINTS" id="PR00261">
    <property type="entry name" value="LDLRECEPTOR"/>
</dbReference>
<dbReference type="Gene3D" id="4.10.400.10">
    <property type="entry name" value="Low-density Lipoprotein Receptor"/>
    <property type="match status" value="1"/>
</dbReference>
<proteinExistence type="predicted"/>
<evidence type="ECO:0000313" key="11">
    <source>
        <dbReference type="Proteomes" id="UP000283509"/>
    </source>
</evidence>
<keyword evidence="3" id="KW-0812">Transmembrane</keyword>
<accession>A0A3R7NAP1</accession>
<evidence type="ECO:0000256" key="3">
    <source>
        <dbReference type="ARBA" id="ARBA00022692"/>
    </source>
</evidence>
<keyword evidence="6" id="KW-0472">Membrane</keyword>
<name>A0A3R7NAP1_PENVA</name>
<comment type="caution">
    <text evidence="10">The sequence shown here is derived from an EMBL/GenBank/DDBJ whole genome shotgun (WGS) entry which is preliminary data.</text>
</comment>
<feature type="compositionally biased region" description="Polar residues" evidence="9">
    <location>
        <begin position="14"/>
        <end position="26"/>
    </location>
</feature>
<reference evidence="10 11" key="2">
    <citation type="submission" date="2019-01" db="EMBL/GenBank/DDBJ databases">
        <title>The decoding of complex shrimp genome reveals the adaptation for benthos swimmer, frequently molting mechanism and breeding impact on genome.</title>
        <authorList>
            <person name="Sun Y."/>
            <person name="Gao Y."/>
            <person name="Yu Y."/>
        </authorList>
    </citation>
    <scope>NUCLEOTIDE SEQUENCE [LARGE SCALE GENOMIC DNA]</scope>
    <source>
        <tissue evidence="10">Muscle</tissue>
    </source>
</reference>
<dbReference type="PANTHER" id="PTHR24270:SF62">
    <property type="entry name" value="LOW-DENSITY LIPOPROTEIN RECEPTOR-RELATED PROTEIN 2"/>
    <property type="match status" value="1"/>
</dbReference>
<evidence type="ECO:0000256" key="7">
    <source>
        <dbReference type="ARBA" id="ARBA00023157"/>
    </source>
</evidence>
<keyword evidence="4" id="KW-0677">Repeat</keyword>
<dbReference type="PROSITE" id="PS50068">
    <property type="entry name" value="LDLRA_2"/>
    <property type="match status" value="1"/>
</dbReference>
<dbReference type="InterPro" id="IPR036055">
    <property type="entry name" value="LDL_receptor-like_sf"/>
</dbReference>
<comment type="caution">
    <text evidence="8">Lacks conserved residue(s) required for the propagation of feature annotation.</text>
</comment>
<gene>
    <name evidence="10" type="ORF">C7M84_024882</name>
</gene>
<keyword evidence="5" id="KW-1133">Transmembrane helix</keyword>
<feature type="region of interest" description="Disordered" evidence="9">
    <location>
        <begin position="1"/>
        <end position="62"/>
    </location>
</feature>
<evidence type="ECO:0000256" key="9">
    <source>
        <dbReference type="SAM" id="MobiDB-lite"/>
    </source>
</evidence>